<comment type="caution">
    <text evidence="1">The sequence shown here is derived from an EMBL/GenBank/DDBJ whole genome shotgun (WGS) entry which is preliminary data.</text>
</comment>
<dbReference type="RefSeq" id="WP_205088095.1">
    <property type="nucleotide sequence ID" value="NZ_JACJLA010000012.1"/>
</dbReference>
<dbReference type="EMBL" id="JACJLA010000012">
    <property type="protein sequence ID" value="MBM6913115.1"/>
    <property type="molecule type" value="Genomic_DNA"/>
</dbReference>
<evidence type="ECO:0000313" key="2">
    <source>
        <dbReference type="Proteomes" id="UP000707138"/>
    </source>
</evidence>
<accession>A0ABS2GH00</accession>
<dbReference type="Proteomes" id="UP000707138">
    <property type="component" value="Unassembled WGS sequence"/>
</dbReference>
<gene>
    <name evidence="1" type="ORF">H6A01_07265</name>
</gene>
<reference evidence="1 2" key="1">
    <citation type="journal article" date="2021" name="Sci. Rep.">
        <title>The distribution of antibiotic resistance genes in chicken gut microbiota commensals.</title>
        <authorList>
            <person name="Juricova H."/>
            <person name="Matiasovicova J."/>
            <person name="Kubasova T."/>
            <person name="Cejkova D."/>
            <person name="Rychlik I."/>
        </authorList>
    </citation>
    <scope>NUCLEOTIDE SEQUENCE [LARGE SCALE GENOMIC DNA]</scope>
    <source>
        <strain evidence="1 2">An537</strain>
    </source>
</reference>
<evidence type="ECO:0000313" key="1">
    <source>
        <dbReference type="EMBL" id="MBM6913115.1"/>
    </source>
</evidence>
<sequence length="80" mass="9458">MMSELEFLKEASQELLLITQSLRSHICDEGMFTGKSAPENQERLEFEYKWLRRLEKHRRKVSDRVMMLESPAEPLEGLFG</sequence>
<organism evidence="1 2">
    <name type="scientific">Veillonella magna</name>
    <dbReference type="NCBI Taxonomy" id="464322"/>
    <lineage>
        <taxon>Bacteria</taxon>
        <taxon>Bacillati</taxon>
        <taxon>Bacillota</taxon>
        <taxon>Negativicutes</taxon>
        <taxon>Veillonellales</taxon>
        <taxon>Veillonellaceae</taxon>
        <taxon>Veillonella</taxon>
    </lineage>
</organism>
<name>A0ABS2GH00_9FIRM</name>
<protein>
    <submittedName>
        <fullName evidence="1">Uncharacterized protein</fullName>
    </submittedName>
</protein>
<keyword evidence="2" id="KW-1185">Reference proteome</keyword>
<proteinExistence type="predicted"/>